<feature type="region of interest" description="Disordered" evidence="1">
    <location>
        <begin position="213"/>
        <end position="236"/>
    </location>
</feature>
<accession>A0A4Z0BTT4</accession>
<evidence type="ECO:0000256" key="1">
    <source>
        <dbReference type="SAM" id="MobiDB-lite"/>
    </source>
</evidence>
<dbReference type="RefSeq" id="WP_135284957.1">
    <property type="nucleotide sequence ID" value="NZ_SMLL01000003.1"/>
</dbReference>
<keyword evidence="2" id="KW-0472">Membrane</keyword>
<feature type="transmembrane region" description="Helical" evidence="2">
    <location>
        <begin position="291"/>
        <end position="313"/>
    </location>
</feature>
<name>A0A4Z0BTT4_9BURK</name>
<evidence type="ECO:0000256" key="3">
    <source>
        <dbReference type="SAM" id="SignalP"/>
    </source>
</evidence>
<feature type="transmembrane region" description="Helical" evidence="2">
    <location>
        <begin position="358"/>
        <end position="376"/>
    </location>
</feature>
<feature type="chain" id="PRO_5021294576" evidence="3">
    <location>
        <begin position="36"/>
        <end position="410"/>
    </location>
</feature>
<dbReference type="InterPro" id="IPR058486">
    <property type="entry name" value="DUF8173"/>
</dbReference>
<feature type="transmembrane region" description="Helical" evidence="2">
    <location>
        <begin position="319"/>
        <end position="338"/>
    </location>
</feature>
<reference evidence="5 6" key="1">
    <citation type="submission" date="2019-03" db="EMBL/GenBank/DDBJ databases">
        <title>Ramlibacter rhizophilus CCTCC AB2015357, whole genome shotgun sequence.</title>
        <authorList>
            <person name="Zhang X."/>
            <person name="Feng G."/>
            <person name="Zhu H."/>
        </authorList>
    </citation>
    <scope>NUCLEOTIDE SEQUENCE [LARGE SCALE GENOMIC DNA]</scope>
    <source>
        <strain evidence="5 6">CCTCC AB2015357</strain>
    </source>
</reference>
<organism evidence="5 6">
    <name type="scientific">Ramlibacter rhizophilus</name>
    <dbReference type="NCBI Taxonomy" id="1781167"/>
    <lineage>
        <taxon>Bacteria</taxon>
        <taxon>Pseudomonadati</taxon>
        <taxon>Pseudomonadota</taxon>
        <taxon>Betaproteobacteria</taxon>
        <taxon>Burkholderiales</taxon>
        <taxon>Comamonadaceae</taxon>
        <taxon>Ramlibacter</taxon>
    </lineage>
</organism>
<evidence type="ECO:0000256" key="2">
    <source>
        <dbReference type="SAM" id="Phobius"/>
    </source>
</evidence>
<keyword evidence="6" id="KW-1185">Reference proteome</keyword>
<feature type="compositionally biased region" description="Basic and acidic residues" evidence="1">
    <location>
        <begin position="215"/>
        <end position="231"/>
    </location>
</feature>
<dbReference type="InterPro" id="IPR006311">
    <property type="entry name" value="TAT_signal"/>
</dbReference>
<gene>
    <name evidence="5" type="ORF">EZ242_09830</name>
</gene>
<feature type="transmembrane region" description="Helical" evidence="2">
    <location>
        <begin position="382"/>
        <end position="401"/>
    </location>
</feature>
<proteinExistence type="predicted"/>
<keyword evidence="2" id="KW-1133">Transmembrane helix</keyword>
<dbReference type="EMBL" id="SMLL01000003">
    <property type="protein sequence ID" value="TFZ01658.1"/>
    <property type="molecule type" value="Genomic_DNA"/>
</dbReference>
<protein>
    <submittedName>
        <fullName evidence="5">Polymer-forming cytoskeletal protein</fullName>
    </submittedName>
</protein>
<sequence length="410" mass="41988">MTQATATVFARRRLLGGLLALAGALAPLSPMPAGAQVRGEAGDGAAAVHIDRNVYTAGGQVRLSAPVPGDFSAAGGRVLLDQPVAGDASLAGGSVEVLQPVGEDLRAGGGDVHIDTAIGGELRVIGGNVRLGPATRVEGQTRLYGGEVSVAGRLGQDLDARARRIVIDGEIAGDARLSAQTIELGPQARIQGALRYTSDSELRRAEGAVVTGPVTREDAQAAPRTEPREPRMPAPVPREASQASAWAAGIGAVLFFLGLLAFAAVLLLVAPGLAFRSAERIRSHPGASLGLGLLATFAVPVIAGLLFITIIGIPLGVMVLSLLPLLLLLGLLLGAVFIARLLRRAMRRQPLGEGPGRFGLELLFVALALLLVLLLANVPVAGVIAIAAVTLAGLGGGILEVQRWRTTRAA</sequence>
<feature type="transmembrane region" description="Helical" evidence="2">
    <location>
        <begin position="245"/>
        <end position="270"/>
    </location>
</feature>
<feature type="signal peptide" evidence="3">
    <location>
        <begin position="1"/>
        <end position="35"/>
    </location>
</feature>
<dbReference type="PROSITE" id="PS51318">
    <property type="entry name" value="TAT"/>
    <property type="match status" value="1"/>
</dbReference>
<evidence type="ECO:0000313" key="6">
    <source>
        <dbReference type="Proteomes" id="UP000297564"/>
    </source>
</evidence>
<keyword evidence="3" id="KW-0732">Signal</keyword>
<comment type="caution">
    <text evidence="5">The sequence shown here is derived from an EMBL/GenBank/DDBJ whole genome shotgun (WGS) entry which is preliminary data.</text>
</comment>
<dbReference type="OrthoDB" id="8776449at2"/>
<evidence type="ECO:0000313" key="5">
    <source>
        <dbReference type="EMBL" id="TFZ01658.1"/>
    </source>
</evidence>
<dbReference type="Pfam" id="PF26514">
    <property type="entry name" value="DUF8173"/>
    <property type="match status" value="1"/>
</dbReference>
<dbReference type="Proteomes" id="UP000297564">
    <property type="component" value="Unassembled WGS sequence"/>
</dbReference>
<feature type="domain" description="DUF8173" evidence="4">
    <location>
        <begin position="243"/>
        <end position="395"/>
    </location>
</feature>
<keyword evidence="2" id="KW-0812">Transmembrane</keyword>
<dbReference type="AlphaFoldDB" id="A0A4Z0BTT4"/>
<evidence type="ECO:0000259" key="4">
    <source>
        <dbReference type="Pfam" id="PF26514"/>
    </source>
</evidence>